<evidence type="ECO:0000313" key="5">
    <source>
        <dbReference type="Proteomes" id="UP000664844"/>
    </source>
</evidence>
<dbReference type="InterPro" id="IPR019734">
    <property type="entry name" value="TPR_rpt"/>
</dbReference>
<organism evidence="4 5">
    <name type="scientific">Phormidium pseudopriestleyi FRX01</name>
    <dbReference type="NCBI Taxonomy" id="1759528"/>
    <lineage>
        <taxon>Bacteria</taxon>
        <taxon>Bacillati</taxon>
        <taxon>Cyanobacteriota</taxon>
        <taxon>Cyanophyceae</taxon>
        <taxon>Oscillatoriophycideae</taxon>
        <taxon>Oscillatoriales</taxon>
        <taxon>Oscillatoriaceae</taxon>
        <taxon>Phormidium</taxon>
    </lineage>
</organism>
<evidence type="ECO:0000256" key="1">
    <source>
        <dbReference type="ARBA" id="ARBA00022737"/>
    </source>
</evidence>
<dbReference type="RefSeq" id="WP_207090587.1">
    <property type="nucleotide sequence ID" value="NZ_JAFLQW010000651.1"/>
</dbReference>
<dbReference type="PANTHER" id="PTHR44943:SF4">
    <property type="entry name" value="TPR REPEAT-CONTAINING PROTEIN MJ0798"/>
    <property type="match status" value="1"/>
</dbReference>
<dbReference type="PROSITE" id="PS50293">
    <property type="entry name" value="TPR_REGION"/>
    <property type="match status" value="1"/>
</dbReference>
<dbReference type="InterPro" id="IPR011990">
    <property type="entry name" value="TPR-like_helical_dom_sf"/>
</dbReference>
<keyword evidence="1" id="KW-0677">Repeat</keyword>
<dbReference type="InterPro" id="IPR051685">
    <property type="entry name" value="Ycf3/AcsC/BcsC/TPR_MFPF"/>
</dbReference>
<accession>A0ABS3FYF8</accession>
<dbReference type="Proteomes" id="UP000664844">
    <property type="component" value="Unassembled WGS sequence"/>
</dbReference>
<evidence type="ECO:0000256" key="3">
    <source>
        <dbReference type="PROSITE-ProRule" id="PRU00339"/>
    </source>
</evidence>
<dbReference type="Gene3D" id="1.25.40.10">
    <property type="entry name" value="Tetratricopeptide repeat domain"/>
    <property type="match status" value="2"/>
</dbReference>
<evidence type="ECO:0000313" key="4">
    <source>
        <dbReference type="EMBL" id="MBO0352170.1"/>
    </source>
</evidence>
<dbReference type="EMBL" id="JAFLQW010000651">
    <property type="protein sequence ID" value="MBO0352170.1"/>
    <property type="molecule type" value="Genomic_DNA"/>
</dbReference>
<evidence type="ECO:0000256" key="2">
    <source>
        <dbReference type="ARBA" id="ARBA00022803"/>
    </source>
</evidence>
<dbReference type="PANTHER" id="PTHR44943">
    <property type="entry name" value="CELLULOSE SYNTHASE OPERON PROTEIN C"/>
    <property type="match status" value="1"/>
</dbReference>
<keyword evidence="2 3" id="KW-0802">TPR repeat</keyword>
<sequence>AQALDCFEKAIGCNPHFIPAWVYKGIALEQLEDYEAAIGCYEEAIKINPDVADLWYNKGACFCHSYRYEEGLACFNRVLELEPNYALCKTTRALTLAAIPNPIKLPKMRKIEAKNPLLEAEAMVQIGLTREREMTGEVGEMELD</sequence>
<keyword evidence="5" id="KW-1185">Reference proteome</keyword>
<dbReference type="Pfam" id="PF00515">
    <property type="entry name" value="TPR_1"/>
    <property type="match status" value="2"/>
</dbReference>
<dbReference type="PROSITE" id="PS50005">
    <property type="entry name" value="TPR"/>
    <property type="match status" value="2"/>
</dbReference>
<dbReference type="SUPFAM" id="SSF48452">
    <property type="entry name" value="TPR-like"/>
    <property type="match status" value="1"/>
</dbReference>
<reference evidence="4 5" key="1">
    <citation type="submission" date="2021-03" db="EMBL/GenBank/DDBJ databases">
        <title>Metabolic Capacity of the Antarctic Cyanobacterium Phormidium pseudopriestleyi that Sustains Oxygenic Photosynthesis in the Presence of Hydrogen Sulfide.</title>
        <authorList>
            <person name="Lumian J.E."/>
            <person name="Jungblut A.D."/>
            <person name="Dillon M.L."/>
            <person name="Hawes I."/>
            <person name="Doran P.T."/>
            <person name="Mackey T.J."/>
            <person name="Dick G.J."/>
            <person name="Grettenberger C.L."/>
            <person name="Sumner D.Y."/>
        </authorList>
    </citation>
    <scope>NUCLEOTIDE SEQUENCE [LARGE SCALE GENOMIC DNA]</scope>
    <source>
        <strain evidence="4 5">FRX01</strain>
    </source>
</reference>
<protein>
    <submittedName>
        <fullName evidence="4">Tetratricopeptide repeat protein</fullName>
    </submittedName>
</protein>
<feature type="repeat" description="TPR" evidence="3">
    <location>
        <begin position="52"/>
        <end position="85"/>
    </location>
</feature>
<dbReference type="SMART" id="SM00028">
    <property type="entry name" value="TPR"/>
    <property type="match status" value="2"/>
</dbReference>
<proteinExistence type="predicted"/>
<feature type="non-terminal residue" evidence="4">
    <location>
        <position position="1"/>
    </location>
</feature>
<gene>
    <name evidence="4" type="ORF">J0895_24425</name>
</gene>
<feature type="repeat" description="TPR" evidence="3">
    <location>
        <begin position="18"/>
        <end position="51"/>
    </location>
</feature>
<comment type="caution">
    <text evidence="4">The sequence shown here is derived from an EMBL/GenBank/DDBJ whole genome shotgun (WGS) entry which is preliminary data.</text>
</comment>
<name>A0ABS3FYF8_9CYAN</name>